<keyword evidence="6" id="KW-0915">Sodium</keyword>
<dbReference type="Pfam" id="PF06965">
    <property type="entry name" value="Na_H_antiport_1"/>
    <property type="match status" value="1"/>
</dbReference>
<dbReference type="PANTHER" id="PTHR30341:SF0">
    <property type="entry name" value="NA(+)_H(+) ANTIPORTER NHAA"/>
    <property type="match status" value="1"/>
</dbReference>
<keyword evidence="6" id="KW-0050">Antiport</keyword>
<sequence>METRGSTNRVAQLLRPFQEFFHTEAASGALLLVSAVIALVWANSPWGGTYQALWSATFTVGFGEAALTKSLLHWINDGLMVLFFLLVGLEIKRELLVGELSSPRKAGLAIAGALGGMIVPALLYSTLNAGGEGERGWGIPMATDIAFALGVLALVGRGLPVALRVFLAALAIVDDLGAVLVIAIFYTADLSTNALLAAAGIWGLLWGCNLLGVRQLSVYALLGVLLWLAVFKSGVHATVAGVLLALTIPARRKLDSASFLEQVREAIDTFARNRGEGRLLNEAQRDALYALEQSCERVEAPLTRLEHNLHGLVAYFVMPVFALANAGVVLGGDTGLSFTHPVTLGVVLGLLVGKPIGVLGASWLATRLRLAELPSGVRWGQLLGVGCLCGIGFTMALFIASLAFASPLLLDQAKVGILGASLLSGLVGWALLARERKIHKAETLAVET</sequence>
<comment type="catalytic activity">
    <reaction evidence="6">
        <text>Na(+)(in) + 2 H(+)(out) = Na(+)(out) + 2 H(+)(in)</text>
        <dbReference type="Rhea" id="RHEA:29251"/>
        <dbReference type="ChEBI" id="CHEBI:15378"/>
        <dbReference type="ChEBI" id="CHEBI:29101"/>
    </reaction>
</comment>
<keyword evidence="6" id="KW-0739">Sodium transport</keyword>
<comment type="caution">
    <text evidence="7">The sequence shown here is derived from an EMBL/GenBank/DDBJ whole genome shotgun (WGS) entry which is preliminary data.</text>
</comment>
<evidence type="ECO:0000313" key="7">
    <source>
        <dbReference type="EMBL" id="HER96751.1"/>
    </source>
</evidence>
<feature type="transmembrane region" description="Helical" evidence="6">
    <location>
        <begin position="161"/>
        <end position="186"/>
    </location>
</feature>
<feature type="transmembrane region" description="Helical" evidence="6">
    <location>
        <begin position="74"/>
        <end position="91"/>
    </location>
</feature>
<keyword evidence="2 6" id="KW-1003">Cell membrane</keyword>
<feature type="transmembrane region" description="Helical" evidence="6">
    <location>
        <begin position="312"/>
        <end position="330"/>
    </location>
</feature>
<keyword evidence="3 6" id="KW-0812">Transmembrane</keyword>
<feature type="transmembrane region" description="Helical" evidence="6">
    <location>
        <begin position="342"/>
        <end position="364"/>
    </location>
</feature>
<dbReference type="InterPro" id="IPR004670">
    <property type="entry name" value="NhaA"/>
</dbReference>
<keyword evidence="6" id="KW-0406">Ion transport</keyword>
<reference evidence="7" key="1">
    <citation type="journal article" date="2020" name="mSystems">
        <title>Genome- and Community-Level Interaction Insights into Carbon Utilization and Element Cycling Functions of Hydrothermarchaeota in Hydrothermal Sediment.</title>
        <authorList>
            <person name="Zhou Z."/>
            <person name="Liu Y."/>
            <person name="Xu W."/>
            <person name="Pan J."/>
            <person name="Luo Z.H."/>
            <person name="Li M."/>
        </authorList>
    </citation>
    <scope>NUCLEOTIDE SEQUENCE [LARGE SCALE GENOMIC DNA]</scope>
    <source>
        <strain evidence="7">SpSt-143</strain>
    </source>
</reference>
<evidence type="ECO:0000256" key="4">
    <source>
        <dbReference type="ARBA" id="ARBA00022989"/>
    </source>
</evidence>
<comment type="function">
    <text evidence="6">Na(+)/H(+) antiporter that extrudes sodium in exchange for external protons.</text>
</comment>
<comment type="subcellular location">
    <subcellularLocation>
        <location evidence="1">Cell inner membrane</location>
        <topology evidence="1">Multi-pass membrane protein</topology>
    </subcellularLocation>
    <subcellularLocation>
        <location evidence="6">Cell membrane</location>
        <topology evidence="6">Multi-pass membrane protein</topology>
    </subcellularLocation>
</comment>
<dbReference type="HAMAP" id="MF_01844">
    <property type="entry name" value="NhaA"/>
    <property type="match status" value="1"/>
</dbReference>
<evidence type="ECO:0000256" key="5">
    <source>
        <dbReference type="ARBA" id="ARBA00023136"/>
    </source>
</evidence>
<dbReference type="EMBL" id="DSGB01000006">
    <property type="protein sequence ID" value="HER96751.1"/>
    <property type="molecule type" value="Genomic_DNA"/>
</dbReference>
<evidence type="ECO:0000256" key="1">
    <source>
        <dbReference type="ARBA" id="ARBA00004429"/>
    </source>
</evidence>
<feature type="transmembrane region" description="Helical" evidence="6">
    <location>
        <begin position="21"/>
        <end position="42"/>
    </location>
</feature>
<comment type="similarity">
    <text evidence="6">Belongs to the NhaA Na(+)/H(+) (TC 2.A.33) antiporter family.</text>
</comment>
<accession>A0A7V2B1W9</accession>
<organism evidence="7">
    <name type="scientific">Rhodothermus marinus</name>
    <name type="common">Rhodothermus obamensis</name>
    <dbReference type="NCBI Taxonomy" id="29549"/>
    <lineage>
        <taxon>Bacteria</taxon>
        <taxon>Pseudomonadati</taxon>
        <taxon>Rhodothermota</taxon>
        <taxon>Rhodothermia</taxon>
        <taxon>Rhodothermales</taxon>
        <taxon>Rhodothermaceae</taxon>
        <taxon>Rhodothermus</taxon>
    </lineage>
</organism>
<dbReference type="GO" id="GO:0006885">
    <property type="term" value="P:regulation of pH"/>
    <property type="evidence" value="ECO:0007669"/>
    <property type="project" value="UniProtKB-UniRule"/>
</dbReference>
<proteinExistence type="inferred from homology"/>
<dbReference type="GO" id="GO:0015385">
    <property type="term" value="F:sodium:proton antiporter activity"/>
    <property type="evidence" value="ECO:0007669"/>
    <property type="project" value="UniProtKB-UniRule"/>
</dbReference>
<evidence type="ECO:0000256" key="2">
    <source>
        <dbReference type="ARBA" id="ARBA00022475"/>
    </source>
</evidence>
<dbReference type="InterPro" id="IPR023171">
    <property type="entry name" value="Na/H_antiporter_dom_sf"/>
</dbReference>
<feature type="transmembrane region" description="Helical" evidence="6">
    <location>
        <begin position="385"/>
        <end position="409"/>
    </location>
</feature>
<evidence type="ECO:0000256" key="3">
    <source>
        <dbReference type="ARBA" id="ARBA00022692"/>
    </source>
</evidence>
<feature type="transmembrane region" description="Helical" evidence="6">
    <location>
        <begin position="218"/>
        <end position="246"/>
    </location>
</feature>
<feature type="transmembrane region" description="Helical" evidence="6">
    <location>
        <begin position="136"/>
        <end position="155"/>
    </location>
</feature>
<dbReference type="GO" id="GO:0005886">
    <property type="term" value="C:plasma membrane"/>
    <property type="evidence" value="ECO:0007669"/>
    <property type="project" value="UniProtKB-SubCell"/>
</dbReference>
<protein>
    <recommendedName>
        <fullName evidence="6">Na(+)/H(+) antiporter NhaA</fullName>
    </recommendedName>
    <alternativeName>
        <fullName evidence="6">Sodium/proton antiporter NhaA</fullName>
    </alternativeName>
</protein>
<dbReference type="PANTHER" id="PTHR30341">
    <property type="entry name" value="SODIUM ION/PROTON ANTIPORTER NHAA-RELATED"/>
    <property type="match status" value="1"/>
</dbReference>
<keyword evidence="4 6" id="KW-1133">Transmembrane helix</keyword>
<feature type="transmembrane region" description="Helical" evidence="6">
    <location>
        <begin position="106"/>
        <end position="124"/>
    </location>
</feature>
<gene>
    <name evidence="6 7" type="primary">nhaA</name>
    <name evidence="7" type="ORF">ENO59_09595</name>
</gene>
<feature type="transmembrane region" description="Helical" evidence="6">
    <location>
        <begin position="415"/>
        <end position="432"/>
    </location>
</feature>
<dbReference type="Gene3D" id="1.20.1530.10">
    <property type="entry name" value="Na+/H+ antiporter like domain"/>
    <property type="match status" value="1"/>
</dbReference>
<keyword evidence="5 6" id="KW-0472">Membrane</keyword>
<dbReference type="AlphaFoldDB" id="A0A7V2B1W9"/>
<evidence type="ECO:0000256" key="6">
    <source>
        <dbReference type="HAMAP-Rule" id="MF_01844"/>
    </source>
</evidence>
<keyword evidence="6" id="KW-0813">Transport</keyword>
<name>A0A7V2B1W9_RHOMR</name>
<dbReference type="NCBIfam" id="TIGR00773">
    <property type="entry name" value="NhaA"/>
    <property type="match status" value="1"/>
</dbReference>